<reference evidence="13 14" key="1">
    <citation type="submission" date="2016-07" db="EMBL/GenBank/DDBJ databases">
        <title>Pervasive Adenine N6-methylation of Active Genes in Fungi.</title>
        <authorList>
            <consortium name="DOE Joint Genome Institute"/>
            <person name="Mondo S.J."/>
            <person name="Dannebaum R.O."/>
            <person name="Kuo R.C."/>
            <person name="Labutti K."/>
            <person name="Haridas S."/>
            <person name="Kuo A."/>
            <person name="Salamov A."/>
            <person name="Ahrendt S.R."/>
            <person name="Lipzen A."/>
            <person name="Sullivan W."/>
            <person name="Andreopoulos W.B."/>
            <person name="Clum A."/>
            <person name="Lindquist E."/>
            <person name="Daum C."/>
            <person name="Ramamoorthy G.K."/>
            <person name="Gryganskyi A."/>
            <person name="Culley D."/>
            <person name="Magnuson J.K."/>
            <person name="James T.Y."/>
            <person name="O'Malley M.A."/>
            <person name="Stajich J.E."/>
            <person name="Spatafora J.W."/>
            <person name="Visel A."/>
            <person name="Grigoriev I.V."/>
        </authorList>
    </citation>
    <scope>NUCLEOTIDE SEQUENCE [LARGE SCALE GENOMIC DNA]</scope>
    <source>
        <strain evidence="13 14">CBS 931.73</strain>
    </source>
</reference>
<name>A0A1Y1VR44_9FUNG</name>
<dbReference type="Proteomes" id="UP000193498">
    <property type="component" value="Unassembled WGS sequence"/>
</dbReference>
<evidence type="ECO:0000313" key="13">
    <source>
        <dbReference type="EMBL" id="ORX63771.1"/>
    </source>
</evidence>
<feature type="binding site" evidence="10">
    <location>
        <position position="112"/>
    </location>
    <ligand>
        <name>FAD</name>
        <dbReference type="ChEBI" id="CHEBI:57692"/>
    </ligand>
</feature>
<dbReference type="InterPro" id="IPR017927">
    <property type="entry name" value="FAD-bd_FR_type"/>
</dbReference>
<dbReference type="InterPro" id="IPR001433">
    <property type="entry name" value="OxRdtase_FAD/NAD-bd"/>
</dbReference>
<evidence type="ECO:0000259" key="12">
    <source>
        <dbReference type="PROSITE" id="PS51384"/>
    </source>
</evidence>
<keyword evidence="5 10" id="KW-0274">FAD</keyword>
<dbReference type="InterPro" id="IPR039261">
    <property type="entry name" value="FNR_nucleotide-bd"/>
</dbReference>
<dbReference type="PANTHER" id="PTHR19370">
    <property type="entry name" value="NADH-CYTOCHROME B5 REDUCTASE"/>
    <property type="match status" value="1"/>
</dbReference>
<dbReference type="EMBL" id="MCFE01001268">
    <property type="protein sequence ID" value="ORX63771.1"/>
    <property type="molecule type" value="Genomic_DNA"/>
</dbReference>
<keyword evidence="14" id="KW-1185">Reference proteome</keyword>
<dbReference type="Gene3D" id="2.40.30.10">
    <property type="entry name" value="Translation factors"/>
    <property type="match status" value="1"/>
</dbReference>
<gene>
    <name evidence="13" type="ORF">K493DRAFT_249777</name>
</gene>
<dbReference type="OrthoDB" id="432685at2759"/>
<dbReference type="PRINTS" id="PR00406">
    <property type="entry name" value="CYTB5RDTASE"/>
</dbReference>
<dbReference type="GO" id="GO:0090524">
    <property type="term" value="F:cytochrome-b5 reductase activity, acting on NADH"/>
    <property type="evidence" value="ECO:0007669"/>
    <property type="project" value="UniProtKB-EC"/>
</dbReference>
<organism evidence="13 14">
    <name type="scientific">Basidiobolus meristosporus CBS 931.73</name>
    <dbReference type="NCBI Taxonomy" id="1314790"/>
    <lineage>
        <taxon>Eukaryota</taxon>
        <taxon>Fungi</taxon>
        <taxon>Fungi incertae sedis</taxon>
        <taxon>Zoopagomycota</taxon>
        <taxon>Entomophthoromycotina</taxon>
        <taxon>Basidiobolomycetes</taxon>
        <taxon>Basidiobolales</taxon>
        <taxon>Basidiobolaceae</taxon>
        <taxon>Basidiobolus</taxon>
    </lineage>
</organism>
<comment type="caution">
    <text evidence="13">The sequence shown here is derived from an EMBL/GenBank/DDBJ whole genome shotgun (WGS) entry which is preliminary data.</text>
</comment>
<evidence type="ECO:0000256" key="5">
    <source>
        <dbReference type="ARBA" id="ARBA00022827"/>
    </source>
</evidence>
<evidence type="ECO:0000256" key="4">
    <source>
        <dbReference type="ARBA" id="ARBA00022630"/>
    </source>
</evidence>
<evidence type="ECO:0000256" key="2">
    <source>
        <dbReference type="ARBA" id="ARBA00004572"/>
    </source>
</evidence>
<protein>
    <recommendedName>
        <fullName evidence="11">NADH-cytochrome b5 reductase</fullName>
        <ecNumber evidence="11">1.6.2.2</ecNumber>
    </recommendedName>
</protein>
<dbReference type="PROSITE" id="PS51384">
    <property type="entry name" value="FAD_FR"/>
    <property type="match status" value="1"/>
</dbReference>
<dbReference type="CDD" id="cd06183">
    <property type="entry name" value="cyt_b5_reduct_like"/>
    <property type="match status" value="1"/>
</dbReference>
<evidence type="ECO:0000256" key="8">
    <source>
        <dbReference type="ARBA" id="ARBA00023128"/>
    </source>
</evidence>
<evidence type="ECO:0000256" key="10">
    <source>
        <dbReference type="PIRSR" id="PIRSR601834-1"/>
    </source>
</evidence>
<dbReference type="InParanoid" id="A0A1Y1VR44"/>
<dbReference type="Pfam" id="PF00175">
    <property type="entry name" value="NAD_binding_1"/>
    <property type="match status" value="1"/>
</dbReference>
<comment type="subcellular location">
    <subcellularLocation>
        <location evidence="2">Mitochondrion outer membrane</location>
        <topology evidence="2">Single-pass membrane protein</topology>
    </subcellularLocation>
</comment>
<dbReference type="Gene3D" id="3.40.50.80">
    <property type="entry name" value="Nucleotide-binding domain of ferredoxin-NADP reductase (FNR) module"/>
    <property type="match status" value="1"/>
</dbReference>
<dbReference type="AlphaFoldDB" id="A0A1Y1VR44"/>
<dbReference type="InterPro" id="IPR001834">
    <property type="entry name" value="CBR-like"/>
</dbReference>
<dbReference type="InterPro" id="IPR017938">
    <property type="entry name" value="Riboflavin_synthase-like_b-brl"/>
</dbReference>
<evidence type="ECO:0000256" key="11">
    <source>
        <dbReference type="RuleBase" id="RU361226"/>
    </source>
</evidence>
<evidence type="ECO:0000256" key="7">
    <source>
        <dbReference type="ARBA" id="ARBA00023027"/>
    </source>
</evidence>
<dbReference type="SUPFAM" id="SSF63380">
    <property type="entry name" value="Riboflavin synthase domain-like"/>
    <property type="match status" value="1"/>
</dbReference>
<dbReference type="PRINTS" id="PR00371">
    <property type="entry name" value="FPNCR"/>
</dbReference>
<evidence type="ECO:0000256" key="9">
    <source>
        <dbReference type="ARBA" id="ARBA00047682"/>
    </source>
</evidence>
<comment type="cofactor">
    <cofactor evidence="1 10 11">
        <name>FAD</name>
        <dbReference type="ChEBI" id="CHEBI:57692"/>
    </cofactor>
</comment>
<dbReference type="FunFam" id="3.40.50.80:FF:000009">
    <property type="entry name" value="NADH-cytochrome b5 reductase"/>
    <property type="match status" value="1"/>
</dbReference>
<dbReference type="GO" id="GO:0005741">
    <property type="term" value="C:mitochondrial outer membrane"/>
    <property type="evidence" value="ECO:0007669"/>
    <property type="project" value="UniProtKB-SubCell"/>
</dbReference>
<comment type="catalytic activity">
    <reaction evidence="9 11">
        <text>2 Fe(III)-[cytochrome b5] + NADH = 2 Fe(II)-[cytochrome b5] + NAD(+) + H(+)</text>
        <dbReference type="Rhea" id="RHEA:46680"/>
        <dbReference type="Rhea" id="RHEA-COMP:10438"/>
        <dbReference type="Rhea" id="RHEA-COMP:10439"/>
        <dbReference type="ChEBI" id="CHEBI:15378"/>
        <dbReference type="ChEBI" id="CHEBI:29033"/>
        <dbReference type="ChEBI" id="CHEBI:29034"/>
        <dbReference type="ChEBI" id="CHEBI:57540"/>
        <dbReference type="ChEBI" id="CHEBI:57945"/>
        <dbReference type="EC" id="1.6.2.2"/>
    </reaction>
</comment>
<dbReference type="InterPro" id="IPR008333">
    <property type="entry name" value="Cbr1-like_FAD-bd_dom"/>
</dbReference>
<feature type="binding site" evidence="10">
    <location>
        <position position="139"/>
    </location>
    <ligand>
        <name>FAD</name>
        <dbReference type="ChEBI" id="CHEBI:57692"/>
    </ligand>
</feature>
<evidence type="ECO:0000256" key="6">
    <source>
        <dbReference type="ARBA" id="ARBA00023002"/>
    </source>
</evidence>
<comment type="similarity">
    <text evidence="3 11">Belongs to the flavoprotein pyridine nucleotide cytochrome reductase family.</text>
</comment>
<dbReference type="EC" id="1.6.2.2" evidence="11"/>
<feature type="binding site" evidence="10">
    <location>
        <position position="180"/>
    </location>
    <ligand>
        <name>FAD</name>
        <dbReference type="ChEBI" id="CHEBI:57692"/>
    </ligand>
</feature>
<dbReference type="Pfam" id="PF00970">
    <property type="entry name" value="FAD_binding_6"/>
    <property type="match status" value="1"/>
</dbReference>
<feature type="domain" description="FAD-binding FR-type" evidence="12">
    <location>
        <begin position="62"/>
        <end position="163"/>
    </location>
</feature>
<feature type="binding site" evidence="10">
    <location>
        <position position="138"/>
    </location>
    <ligand>
        <name>FAD</name>
        <dbReference type="ChEBI" id="CHEBI:57692"/>
    </ligand>
</feature>
<proteinExistence type="inferred from homology"/>
<feature type="binding site" evidence="10">
    <location>
        <position position="131"/>
    </location>
    <ligand>
        <name>FAD</name>
        <dbReference type="ChEBI" id="CHEBI:57692"/>
    </ligand>
</feature>
<dbReference type="InterPro" id="IPR001709">
    <property type="entry name" value="Flavoprot_Pyr_Nucl_cyt_Rdtase"/>
</dbReference>
<evidence type="ECO:0000313" key="14">
    <source>
        <dbReference type="Proteomes" id="UP000193498"/>
    </source>
</evidence>
<keyword evidence="6 11" id="KW-0560">Oxidoreductase</keyword>
<accession>A0A1Y1VR44</accession>
<keyword evidence="8" id="KW-0496">Mitochondrion</keyword>
<feature type="binding site" evidence="10">
    <location>
        <position position="129"/>
    </location>
    <ligand>
        <name>FAD</name>
        <dbReference type="ChEBI" id="CHEBI:57692"/>
    </ligand>
</feature>
<keyword evidence="7 11" id="KW-0520">NAD</keyword>
<dbReference type="SUPFAM" id="SSF52343">
    <property type="entry name" value="Ferredoxin reductase-like, C-terminal NADP-linked domain"/>
    <property type="match status" value="1"/>
</dbReference>
<sequence length="310" mass="34787">MFSRCGFSTALRQVQRGYTTSRVVDARRNSFKPYLLLGAGLCLGGYGYLSFSQKRVAGIDSDCYTPLSIQEIRDVNHDSKIYKLAYSDQEARAEIPVSSSVYVKDDSMQIMRPFTPISSSDSKGYLELLIKLYPDGSMSQFLKDRTVGDVLEVRGPIVNWEYQANAYKAIGMVAGGSGITPMYQIIRGILQNPEDNTRVSLIYANRSEEDILLRQELEYLAKLHPKQFTLYFVVDKAPETREWSQGVGFVTREMISQHLPKPAGDVKILVCGPDGMMRHISGPRARDWSQGGVSGLLKELGYSAEQVYKF</sequence>
<evidence type="ECO:0000256" key="1">
    <source>
        <dbReference type="ARBA" id="ARBA00001974"/>
    </source>
</evidence>
<feature type="binding site" evidence="10">
    <location>
        <position position="113"/>
    </location>
    <ligand>
        <name>FAD</name>
        <dbReference type="ChEBI" id="CHEBI:57692"/>
    </ligand>
</feature>
<dbReference type="PANTHER" id="PTHR19370:SF171">
    <property type="entry name" value="NADH-CYTOCHROME B5 REDUCTASE 2"/>
    <property type="match status" value="1"/>
</dbReference>
<keyword evidence="4 10" id="KW-0285">Flavoprotein</keyword>
<dbReference type="STRING" id="1314790.A0A1Y1VR44"/>
<evidence type="ECO:0000256" key="3">
    <source>
        <dbReference type="ARBA" id="ARBA00006105"/>
    </source>
</evidence>